<evidence type="ECO:0000313" key="2">
    <source>
        <dbReference type="EMBL" id="SMP11393.1"/>
    </source>
</evidence>
<proteinExistence type="predicted"/>
<evidence type="ECO:0000313" key="3">
    <source>
        <dbReference type="Proteomes" id="UP001157915"/>
    </source>
</evidence>
<feature type="transmembrane region" description="Helical" evidence="1">
    <location>
        <begin position="21"/>
        <end position="40"/>
    </location>
</feature>
<reference evidence="2 3" key="1">
    <citation type="submission" date="2017-05" db="EMBL/GenBank/DDBJ databases">
        <authorList>
            <person name="Varghese N."/>
            <person name="Submissions S."/>
        </authorList>
    </citation>
    <scope>NUCLEOTIDE SEQUENCE [LARGE SCALE GENOMIC DNA]</scope>
    <source>
        <strain evidence="2 3">DSM 15360</strain>
    </source>
</reference>
<gene>
    <name evidence="2" type="ORF">SAMN06265367_10219</name>
</gene>
<protein>
    <submittedName>
        <fullName evidence="2">Uncharacterized protein</fullName>
    </submittedName>
</protein>
<dbReference type="RefSeq" id="WP_283411836.1">
    <property type="nucleotide sequence ID" value="NZ_FXUA01000002.1"/>
</dbReference>
<dbReference type="Proteomes" id="UP001157915">
    <property type="component" value="Unassembled WGS sequence"/>
</dbReference>
<dbReference type="Pfam" id="PF19578">
    <property type="entry name" value="DUF6090"/>
    <property type="match status" value="1"/>
</dbReference>
<accession>A0ABY1NJL9</accession>
<name>A0ABY1NJL9_9BACT</name>
<dbReference type="InterPro" id="IPR045749">
    <property type="entry name" value="DUF6090"/>
</dbReference>
<evidence type="ECO:0000256" key="1">
    <source>
        <dbReference type="SAM" id="Phobius"/>
    </source>
</evidence>
<organism evidence="2 3">
    <name type="scientific">Algoriphagus winogradskyi</name>
    <dbReference type="NCBI Taxonomy" id="237017"/>
    <lineage>
        <taxon>Bacteria</taxon>
        <taxon>Pseudomonadati</taxon>
        <taxon>Bacteroidota</taxon>
        <taxon>Cytophagia</taxon>
        <taxon>Cytophagales</taxon>
        <taxon>Cyclobacteriaceae</taxon>
        <taxon>Algoriphagus</taxon>
    </lineage>
</organism>
<dbReference type="EMBL" id="FXUA01000002">
    <property type="protein sequence ID" value="SMP11393.1"/>
    <property type="molecule type" value="Genomic_DNA"/>
</dbReference>
<keyword evidence="1" id="KW-0812">Transmembrane</keyword>
<comment type="caution">
    <text evidence="2">The sequence shown here is derived from an EMBL/GenBank/DDBJ whole genome shotgun (WGS) entry which is preliminary data.</text>
</comment>
<keyword evidence="3" id="KW-1185">Reference proteome</keyword>
<keyword evidence="1" id="KW-0472">Membrane</keyword>
<sequence>MISFLRKIRQKLLAQNKLTRYLVYALGEILLVVIGILIALQVSNWNENRKANIKQTELIRQLLNDAKADSVFFESRIMLQQIRDTLFNNLVNLSNGQFVDSISNLKINADPFFFRLAFQSNLIANNPNAYDLLSHENLKNKLREYKKRYDYVVNAIELNNRICEEYGVPLQIKYYDNILKLPENPSIKDLGFAIEDRETVAKFDVFKNYGINYLVQCQEFLIVNHELIAMLESYLIENE</sequence>
<keyword evidence="1" id="KW-1133">Transmembrane helix</keyword>